<keyword evidence="2" id="KW-1185">Reference proteome</keyword>
<name>A0ABQ9X9W4_9EUKA</name>
<evidence type="ECO:0000313" key="2">
    <source>
        <dbReference type="Proteomes" id="UP001281761"/>
    </source>
</evidence>
<gene>
    <name evidence="1" type="ORF">BLNAU_17573</name>
</gene>
<proteinExistence type="predicted"/>
<comment type="caution">
    <text evidence="1">The sequence shown here is derived from an EMBL/GenBank/DDBJ whole genome shotgun (WGS) entry which is preliminary data.</text>
</comment>
<reference evidence="1 2" key="1">
    <citation type="journal article" date="2022" name="bioRxiv">
        <title>Genomics of Preaxostyla Flagellates Illuminates Evolutionary Transitions and the Path Towards Mitochondrial Loss.</title>
        <authorList>
            <person name="Novak L.V.F."/>
            <person name="Treitli S.C."/>
            <person name="Pyrih J."/>
            <person name="Halakuc P."/>
            <person name="Pipaliya S.V."/>
            <person name="Vacek V."/>
            <person name="Brzon O."/>
            <person name="Soukal P."/>
            <person name="Eme L."/>
            <person name="Dacks J.B."/>
            <person name="Karnkowska A."/>
            <person name="Elias M."/>
            <person name="Hampl V."/>
        </authorList>
    </citation>
    <scope>NUCLEOTIDE SEQUENCE [LARGE SCALE GENOMIC DNA]</scope>
    <source>
        <strain evidence="1">NAU3</strain>
        <tissue evidence="1">Gut</tissue>
    </source>
</reference>
<dbReference type="EMBL" id="JARBJD010000199">
    <property type="protein sequence ID" value="KAK2947487.1"/>
    <property type="molecule type" value="Genomic_DNA"/>
</dbReference>
<accession>A0ABQ9X9W4</accession>
<organism evidence="1 2">
    <name type="scientific">Blattamonas nauphoetae</name>
    <dbReference type="NCBI Taxonomy" id="2049346"/>
    <lineage>
        <taxon>Eukaryota</taxon>
        <taxon>Metamonada</taxon>
        <taxon>Preaxostyla</taxon>
        <taxon>Oxymonadida</taxon>
        <taxon>Blattamonas</taxon>
    </lineage>
</organism>
<evidence type="ECO:0000313" key="1">
    <source>
        <dbReference type="EMBL" id="KAK2947487.1"/>
    </source>
</evidence>
<protein>
    <submittedName>
        <fullName evidence="1">Uncharacterized protein</fullName>
    </submittedName>
</protein>
<dbReference type="Proteomes" id="UP001281761">
    <property type="component" value="Unassembled WGS sequence"/>
</dbReference>
<sequence length="125" mass="14120">MEPKEYVTDPEIVYTGLTEPFGSVSVTSVFFKGPSLTNRVDSIDLVQLTIPIPDYNLNRQAVLKNPELEGYPNYFKSMHDILSYVDSQNIRSVMLETGDILSTQLHEMKNECEKCTPLSTISQTL</sequence>